<organism evidence="3 4">
    <name type="scientific">Gossypium anomalum</name>
    <dbReference type="NCBI Taxonomy" id="47600"/>
    <lineage>
        <taxon>Eukaryota</taxon>
        <taxon>Viridiplantae</taxon>
        <taxon>Streptophyta</taxon>
        <taxon>Embryophyta</taxon>
        <taxon>Tracheophyta</taxon>
        <taxon>Spermatophyta</taxon>
        <taxon>Magnoliopsida</taxon>
        <taxon>eudicotyledons</taxon>
        <taxon>Gunneridae</taxon>
        <taxon>Pentapetalae</taxon>
        <taxon>rosids</taxon>
        <taxon>malvids</taxon>
        <taxon>Malvales</taxon>
        <taxon>Malvaceae</taxon>
        <taxon>Malvoideae</taxon>
        <taxon>Gossypium</taxon>
    </lineage>
</organism>
<dbReference type="OrthoDB" id="1001201at2759"/>
<evidence type="ECO:0000256" key="2">
    <source>
        <dbReference type="SAM" id="SignalP"/>
    </source>
</evidence>
<protein>
    <submittedName>
        <fullName evidence="3">Uncharacterized protein</fullName>
    </submittedName>
</protein>
<proteinExistence type="predicted"/>
<feature type="signal peptide" evidence="2">
    <location>
        <begin position="1"/>
        <end position="22"/>
    </location>
</feature>
<sequence length="71" mass="8290">MLIFRCLVCVTLIFLLSAGSESRPLTENRSRNQPIQALRQYLNEEAKKNQFEQVKRTSPGGPDQRHHFIYN</sequence>
<dbReference type="EMBL" id="JAHUZN010000010">
    <property type="protein sequence ID" value="KAG8482215.1"/>
    <property type="molecule type" value="Genomic_DNA"/>
</dbReference>
<evidence type="ECO:0000313" key="3">
    <source>
        <dbReference type="EMBL" id="KAG8482215.1"/>
    </source>
</evidence>
<reference evidence="3 4" key="1">
    <citation type="journal article" date="2021" name="bioRxiv">
        <title>The Gossypium anomalum genome as a resource for cotton improvement and evolutionary analysis of hybrid incompatibility.</title>
        <authorList>
            <person name="Grover C.E."/>
            <person name="Yuan D."/>
            <person name="Arick M.A."/>
            <person name="Miller E.R."/>
            <person name="Hu G."/>
            <person name="Peterson D.G."/>
            <person name="Wendel J.F."/>
            <person name="Udall J.A."/>
        </authorList>
    </citation>
    <scope>NUCLEOTIDE SEQUENCE [LARGE SCALE GENOMIC DNA]</scope>
    <source>
        <strain evidence="3">JFW-Udall</strain>
        <tissue evidence="3">Leaf</tissue>
    </source>
</reference>
<dbReference type="AlphaFoldDB" id="A0A8J5YTG5"/>
<accession>A0A8J5YTG5</accession>
<keyword evidence="2" id="KW-0732">Signal</keyword>
<keyword evidence="4" id="KW-1185">Reference proteome</keyword>
<feature type="region of interest" description="Disordered" evidence="1">
    <location>
        <begin position="51"/>
        <end position="71"/>
    </location>
</feature>
<evidence type="ECO:0000256" key="1">
    <source>
        <dbReference type="SAM" id="MobiDB-lite"/>
    </source>
</evidence>
<evidence type="ECO:0000313" key="4">
    <source>
        <dbReference type="Proteomes" id="UP000701853"/>
    </source>
</evidence>
<name>A0A8J5YTG5_9ROSI</name>
<comment type="caution">
    <text evidence="3">The sequence shown here is derived from an EMBL/GenBank/DDBJ whole genome shotgun (WGS) entry which is preliminary data.</text>
</comment>
<feature type="chain" id="PRO_5035280205" evidence="2">
    <location>
        <begin position="23"/>
        <end position="71"/>
    </location>
</feature>
<dbReference type="Proteomes" id="UP000701853">
    <property type="component" value="Chromosome 10"/>
</dbReference>
<gene>
    <name evidence="3" type="ORF">CXB51_026803</name>
</gene>